<feature type="coiled-coil region" evidence="1">
    <location>
        <begin position="10"/>
        <end position="152"/>
    </location>
</feature>
<feature type="non-terminal residue" evidence="3">
    <location>
        <position position="1"/>
    </location>
</feature>
<name>A0A8S2XDW0_9BILA</name>
<dbReference type="Gene3D" id="1.10.287.1490">
    <property type="match status" value="1"/>
</dbReference>
<sequence>EEIQSRTRELDVERENLTQNEQLVTELENQKQGLETEKQQLARIWQQLDDQRVDYLNELYNVKLKLTAVEDSLKNIQLKISNCEDQHRLQNAQLEYLRGTCQELENDLAKKNDECESLHQRKEESAKELQQAEQLLTQLKQQERELANMNGISPKNKSVWL</sequence>
<evidence type="ECO:0000313" key="3">
    <source>
        <dbReference type="EMBL" id="CAF4490265.1"/>
    </source>
</evidence>
<dbReference type="AlphaFoldDB" id="A0A8S2XDW0"/>
<dbReference type="Proteomes" id="UP000677228">
    <property type="component" value="Unassembled WGS sequence"/>
</dbReference>
<evidence type="ECO:0000256" key="1">
    <source>
        <dbReference type="SAM" id="Coils"/>
    </source>
</evidence>
<feature type="non-terminal residue" evidence="3">
    <location>
        <position position="161"/>
    </location>
</feature>
<dbReference type="Proteomes" id="UP000682733">
    <property type="component" value="Unassembled WGS sequence"/>
</dbReference>
<evidence type="ECO:0000313" key="4">
    <source>
        <dbReference type="Proteomes" id="UP000682733"/>
    </source>
</evidence>
<proteinExistence type="predicted"/>
<dbReference type="EMBL" id="CAJNOK010064677">
    <property type="protein sequence ID" value="CAF1647207.1"/>
    <property type="molecule type" value="Genomic_DNA"/>
</dbReference>
<accession>A0A8S2XDW0</accession>
<reference evidence="3" key="1">
    <citation type="submission" date="2021-02" db="EMBL/GenBank/DDBJ databases">
        <authorList>
            <person name="Nowell W R."/>
        </authorList>
    </citation>
    <scope>NUCLEOTIDE SEQUENCE</scope>
</reference>
<gene>
    <name evidence="2" type="ORF">OVA965_LOCUS44624</name>
    <name evidence="3" type="ORF">TMI583_LOCUS47533</name>
</gene>
<dbReference type="EMBL" id="CAJOBA010092457">
    <property type="protein sequence ID" value="CAF4490265.1"/>
    <property type="molecule type" value="Genomic_DNA"/>
</dbReference>
<keyword evidence="1" id="KW-0175">Coiled coil</keyword>
<protein>
    <submittedName>
        <fullName evidence="3">Uncharacterized protein</fullName>
    </submittedName>
</protein>
<organism evidence="3 4">
    <name type="scientific">Didymodactylos carnosus</name>
    <dbReference type="NCBI Taxonomy" id="1234261"/>
    <lineage>
        <taxon>Eukaryota</taxon>
        <taxon>Metazoa</taxon>
        <taxon>Spiralia</taxon>
        <taxon>Gnathifera</taxon>
        <taxon>Rotifera</taxon>
        <taxon>Eurotatoria</taxon>
        <taxon>Bdelloidea</taxon>
        <taxon>Philodinida</taxon>
        <taxon>Philodinidae</taxon>
        <taxon>Didymodactylos</taxon>
    </lineage>
</organism>
<comment type="caution">
    <text evidence="3">The sequence shown here is derived from an EMBL/GenBank/DDBJ whole genome shotgun (WGS) entry which is preliminary data.</text>
</comment>
<evidence type="ECO:0000313" key="2">
    <source>
        <dbReference type="EMBL" id="CAF1647207.1"/>
    </source>
</evidence>